<comment type="caution">
    <text evidence="1">The sequence shown here is derived from an EMBL/GenBank/DDBJ whole genome shotgun (WGS) entry which is preliminary data.</text>
</comment>
<accession>S8CIQ6</accession>
<gene>
    <name evidence="1" type="ORF">M569_08162</name>
</gene>
<proteinExistence type="predicted"/>
<sequence length="316" mass="35680">MLRVVKSEADAPDSKPVTRIVVDDVIVHLNHEKESVASEIDRKETESRLGDTDNFLSEENVIMNMADGARTIDSISPQVHCSHEVPSGRTSSSNSQVIMNKDLSSHDDVKNEKELDDDGDAWNFSFFKPIKQPQPLSKNPGISSVKRQVIQLNLPVQSKPGSKRLSSDVKRFQSPKLDDWYKPILELDFFETVGLAHQTDNDHETSRKLKEVPICFDSPQQYIEIFRALALEEFKAQLKSSYQEMVHGEEMSCGSLSVLFLEKTFDFHIVRFAQDENESAGSKNLSENDLILLTRQPVRGHASGDIHTMGKVRQDL</sequence>
<evidence type="ECO:0000313" key="2">
    <source>
        <dbReference type="Proteomes" id="UP000015453"/>
    </source>
</evidence>
<keyword evidence="2" id="KW-1185">Reference proteome</keyword>
<organism evidence="1 2">
    <name type="scientific">Genlisea aurea</name>
    <dbReference type="NCBI Taxonomy" id="192259"/>
    <lineage>
        <taxon>Eukaryota</taxon>
        <taxon>Viridiplantae</taxon>
        <taxon>Streptophyta</taxon>
        <taxon>Embryophyta</taxon>
        <taxon>Tracheophyta</taxon>
        <taxon>Spermatophyta</taxon>
        <taxon>Magnoliopsida</taxon>
        <taxon>eudicotyledons</taxon>
        <taxon>Gunneridae</taxon>
        <taxon>Pentapetalae</taxon>
        <taxon>asterids</taxon>
        <taxon>lamiids</taxon>
        <taxon>Lamiales</taxon>
        <taxon>Lentibulariaceae</taxon>
        <taxon>Genlisea</taxon>
    </lineage>
</organism>
<protein>
    <submittedName>
        <fullName evidence="1">Uncharacterized protein</fullName>
    </submittedName>
</protein>
<dbReference type="OrthoDB" id="6513042at2759"/>
<name>S8CIQ6_9LAMI</name>
<reference evidence="1 2" key="1">
    <citation type="journal article" date="2013" name="BMC Genomics">
        <title>The miniature genome of a carnivorous plant Genlisea aurea contains a low number of genes and short non-coding sequences.</title>
        <authorList>
            <person name="Leushkin E.V."/>
            <person name="Sutormin R.A."/>
            <person name="Nabieva E.R."/>
            <person name="Penin A.A."/>
            <person name="Kondrashov A.S."/>
            <person name="Logacheva M.D."/>
        </authorList>
    </citation>
    <scope>NUCLEOTIDE SEQUENCE [LARGE SCALE GENOMIC DNA]</scope>
</reference>
<dbReference type="EMBL" id="AUSU01003583">
    <property type="protein sequence ID" value="EPS66615.1"/>
    <property type="molecule type" value="Genomic_DNA"/>
</dbReference>
<evidence type="ECO:0000313" key="1">
    <source>
        <dbReference type="EMBL" id="EPS66615.1"/>
    </source>
</evidence>
<dbReference type="Proteomes" id="UP000015453">
    <property type="component" value="Unassembled WGS sequence"/>
</dbReference>
<dbReference type="AlphaFoldDB" id="S8CIQ6"/>